<dbReference type="RefSeq" id="WP_100938918.1">
    <property type="nucleotide sequence ID" value="NZ_JACAPU010000007.1"/>
</dbReference>
<proteinExistence type="predicted"/>
<dbReference type="AlphaFoldDB" id="A0A7Y7WC42"/>
<dbReference type="Proteomes" id="UP000582981">
    <property type="component" value="Unassembled WGS sequence"/>
</dbReference>
<dbReference type="EMBL" id="JACAPU010000007">
    <property type="protein sequence ID" value="NWB45954.1"/>
    <property type="molecule type" value="Genomic_DNA"/>
</dbReference>
<evidence type="ECO:0000313" key="1">
    <source>
        <dbReference type="EMBL" id="NWB45954.1"/>
    </source>
</evidence>
<accession>A0A7Y7WC42</accession>
<comment type="caution">
    <text evidence="1">The sequence shown here is derived from an EMBL/GenBank/DDBJ whole genome shotgun (WGS) entry which is preliminary data.</text>
</comment>
<evidence type="ECO:0000313" key="2">
    <source>
        <dbReference type="Proteomes" id="UP000582981"/>
    </source>
</evidence>
<sequence>MTKPATTSAASEVRKLARAHKVTAKRDGISWMASTITRLSGDTVVLDSIEQLLVNLKRKGVMSTSEILALQVRYLQEKSAPKTTAKKKLRA</sequence>
<organism evidence="1 2">
    <name type="scientific">Pseudomonas gingeri</name>
    <dbReference type="NCBI Taxonomy" id="117681"/>
    <lineage>
        <taxon>Bacteria</taxon>
        <taxon>Pseudomonadati</taxon>
        <taxon>Pseudomonadota</taxon>
        <taxon>Gammaproteobacteria</taxon>
        <taxon>Pseudomonadales</taxon>
        <taxon>Pseudomonadaceae</taxon>
        <taxon>Pseudomonas</taxon>
    </lineage>
</organism>
<name>A0A7Y7WC42_9PSED</name>
<protein>
    <submittedName>
        <fullName evidence="1">Uncharacterized protein</fullName>
    </submittedName>
</protein>
<gene>
    <name evidence="1" type="ORF">HX829_05570</name>
</gene>
<reference evidence="1 2" key="1">
    <citation type="submission" date="2020-04" db="EMBL/GenBank/DDBJ databases">
        <title>Molecular characterization of pseudomonads from Agaricus bisporus reveal novel blotch 2 pathogens in Western Europe.</title>
        <authorList>
            <person name="Taparia T."/>
            <person name="Krijger M."/>
            <person name="Haynes E."/>
            <person name="Elpinstone J.G."/>
            <person name="Noble R."/>
            <person name="Van Der Wolf J."/>
        </authorList>
    </citation>
    <scope>NUCLEOTIDE SEQUENCE [LARGE SCALE GENOMIC DNA]</scope>
    <source>
        <strain evidence="1 2">F1001</strain>
    </source>
</reference>